<keyword evidence="3" id="KW-1003">Cell membrane</keyword>
<evidence type="ECO:0000256" key="2">
    <source>
        <dbReference type="ARBA" id="ARBA00005314"/>
    </source>
</evidence>
<sequence>MWYLIYCILSFKMDTQRILLFYLVHLTTYLFGKSCGQSPSIEGHKILKTSLIPSNGTQTSQMSGNEKLEEGIIGCFKKLGYPPNDGFLYCNTTFDLFLCWPPAKAGEVVPLRCPPVPGVDPTKYAYRKCSLDGRWEGKSPTDTTMENGWTNYSGCYTPETKELLRDLYSISDDDAKMKMIIANATRIMEIVGLALSLVSLLISLFIFSYYRSLKNNRTRIHRHLFIAIMIQVIIRLTIYTDQEMSGVGGGSGYISSEKIGHIHRTKILCEAFYALLEYARTAMFMWMFIEGLYLHNMIAVAVFTSKPNYWVYYLIGWGAPVIMTSVWVGAMVFGFDIHSKCWYSYNLHQYYWILEGPRLTVIIANLLFLLNIIRVLITKLQESNSSEAQQVRKAVKAAIVLLPLLGITNFIGMVKAPLRRPYIEFGFWSFGANFLISFQGFFIAMLYCFLNGEVRSTILKQWRRYSVRRDPRSGSRRRLSRSLSTAMYTTVTELRDHQGGQLSEDRRDSSQSSKSATKSHRSSSAATTVLEELCI</sequence>
<evidence type="ECO:0000313" key="15">
    <source>
        <dbReference type="EMBL" id="QKL20129.1"/>
    </source>
</evidence>
<feature type="transmembrane region" description="Helical" evidence="12">
    <location>
        <begin position="394"/>
        <end position="413"/>
    </location>
</feature>
<feature type="compositionally biased region" description="Basic and acidic residues" evidence="11">
    <location>
        <begin position="496"/>
        <end position="509"/>
    </location>
</feature>
<evidence type="ECO:0000256" key="8">
    <source>
        <dbReference type="ARBA" id="ARBA00023170"/>
    </source>
</evidence>
<reference evidence="15" key="1">
    <citation type="journal article" date="2020" name="Front. Endocrinol.">
        <title>Analysis of Pigment-Dispersing Factor Neuropeptides and Their Receptor in a Velvet Worm.</title>
        <authorList>
            <person name="Martin C."/>
            <person name="Hering L."/>
            <person name="Metzendorf N."/>
            <person name="Hormann S."/>
            <person name="Kasten S."/>
            <person name="Fuhrmann S."/>
            <person name="Werckenthin A."/>
            <person name="Herberg F.W."/>
            <person name="Stengl M."/>
            <person name="Mayer G."/>
        </authorList>
    </citation>
    <scope>NUCLEOTIDE SEQUENCE</scope>
</reference>
<dbReference type="PROSITE" id="PS50261">
    <property type="entry name" value="G_PROTEIN_RECEP_F2_4"/>
    <property type="match status" value="1"/>
</dbReference>
<accession>A0A6M9E8M4</accession>
<dbReference type="GO" id="GO:0005886">
    <property type="term" value="C:plasma membrane"/>
    <property type="evidence" value="ECO:0007669"/>
    <property type="project" value="UniProtKB-SubCell"/>
</dbReference>
<dbReference type="PROSITE" id="PS00649">
    <property type="entry name" value="G_PROTEIN_RECEP_F2_1"/>
    <property type="match status" value="1"/>
</dbReference>
<feature type="transmembrane region" description="Helical" evidence="12">
    <location>
        <begin position="425"/>
        <end position="450"/>
    </location>
</feature>
<dbReference type="PROSITE" id="PS50227">
    <property type="entry name" value="G_PROTEIN_RECEP_F2_3"/>
    <property type="match status" value="1"/>
</dbReference>
<keyword evidence="6" id="KW-0297">G-protein coupled receptor</keyword>
<dbReference type="PANTHER" id="PTHR45620">
    <property type="entry name" value="PDF RECEPTOR-LIKE PROTEIN-RELATED"/>
    <property type="match status" value="1"/>
</dbReference>
<dbReference type="Pfam" id="PF02793">
    <property type="entry name" value="HRM"/>
    <property type="match status" value="1"/>
</dbReference>
<keyword evidence="10" id="KW-0807">Transducer</keyword>
<evidence type="ECO:0000256" key="11">
    <source>
        <dbReference type="SAM" id="MobiDB-lite"/>
    </source>
</evidence>
<feature type="transmembrane region" description="Helical" evidence="12">
    <location>
        <begin position="283"/>
        <end position="303"/>
    </location>
</feature>
<dbReference type="SUPFAM" id="SSF111418">
    <property type="entry name" value="Hormone receptor domain"/>
    <property type="match status" value="1"/>
</dbReference>
<proteinExistence type="evidence at transcript level"/>
<dbReference type="InterPro" id="IPR017981">
    <property type="entry name" value="GPCR_2-like_7TM"/>
</dbReference>
<evidence type="ECO:0000256" key="12">
    <source>
        <dbReference type="SAM" id="Phobius"/>
    </source>
</evidence>
<keyword evidence="9" id="KW-0325">Glycoprotein</keyword>
<dbReference type="GO" id="GO:0007188">
    <property type="term" value="P:adenylate cyclase-modulating G protein-coupled receptor signaling pathway"/>
    <property type="evidence" value="ECO:0007669"/>
    <property type="project" value="TreeGrafter"/>
</dbReference>
<evidence type="ECO:0000256" key="3">
    <source>
        <dbReference type="ARBA" id="ARBA00022475"/>
    </source>
</evidence>
<evidence type="ECO:0000256" key="10">
    <source>
        <dbReference type="ARBA" id="ARBA00023224"/>
    </source>
</evidence>
<feature type="region of interest" description="Disordered" evidence="11">
    <location>
        <begin position="496"/>
        <end position="527"/>
    </location>
</feature>
<evidence type="ECO:0000256" key="4">
    <source>
        <dbReference type="ARBA" id="ARBA00022692"/>
    </source>
</evidence>
<dbReference type="InterPro" id="IPR036445">
    <property type="entry name" value="GPCR_2_extracell_dom_sf"/>
</dbReference>
<evidence type="ECO:0000256" key="9">
    <source>
        <dbReference type="ARBA" id="ARBA00023180"/>
    </source>
</evidence>
<feature type="compositionally biased region" description="Low complexity" evidence="11">
    <location>
        <begin position="510"/>
        <end position="527"/>
    </location>
</feature>
<evidence type="ECO:0000259" key="13">
    <source>
        <dbReference type="PROSITE" id="PS50227"/>
    </source>
</evidence>
<evidence type="ECO:0000256" key="5">
    <source>
        <dbReference type="ARBA" id="ARBA00022989"/>
    </source>
</evidence>
<name>A0A6M9E8M4_EUPRO</name>
<evidence type="ECO:0000256" key="1">
    <source>
        <dbReference type="ARBA" id="ARBA00004651"/>
    </source>
</evidence>
<comment type="subcellular location">
    <subcellularLocation>
        <location evidence="1">Cell membrane</location>
        <topology evidence="1">Multi-pass membrane protein</topology>
    </subcellularLocation>
</comment>
<keyword evidence="7 12" id="KW-0472">Membrane</keyword>
<dbReference type="GO" id="GO:0007166">
    <property type="term" value="P:cell surface receptor signaling pathway"/>
    <property type="evidence" value="ECO:0007669"/>
    <property type="project" value="InterPro"/>
</dbReference>
<keyword evidence="4 12" id="KW-0812">Transmembrane</keyword>
<dbReference type="InterPro" id="IPR001879">
    <property type="entry name" value="GPCR_2_extracellular_dom"/>
</dbReference>
<evidence type="ECO:0000256" key="6">
    <source>
        <dbReference type="ARBA" id="ARBA00023040"/>
    </source>
</evidence>
<dbReference type="PANTHER" id="PTHR45620:SF17">
    <property type="entry name" value="PDF RECEPTOR"/>
    <property type="match status" value="1"/>
</dbReference>
<dbReference type="InterPro" id="IPR050332">
    <property type="entry name" value="GPCR_2"/>
</dbReference>
<evidence type="ECO:0000256" key="7">
    <source>
        <dbReference type="ARBA" id="ARBA00023136"/>
    </source>
</evidence>
<feature type="domain" description="G-protein coupled receptors family 2 profile 2" evidence="14">
    <location>
        <begin position="185"/>
        <end position="451"/>
    </location>
</feature>
<feature type="transmembrane region" description="Helical" evidence="12">
    <location>
        <begin position="222"/>
        <end position="240"/>
    </location>
</feature>
<evidence type="ECO:0000259" key="14">
    <source>
        <dbReference type="PROSITE" id="PS50261"/>
    </source>
</evidence>
<dbReference type="SMART" id="SM00008">
    <property type="entry name" value="HormR"/>
    <property type="match status" value="1"/>
</dbReference>
<dbReference type="Gene3D" id="4.10.1240.10">
    <property type="entry name" value="GPCR, family 2, extracellular hormone receptor domain"/>
    <property type="match status" value="1"/>
</dbReference>
<keyword evidence="5 12" id="KW-1133">Transmembrane helix</keyword>
<dbReference type="InterPro" id="IPR000832">
    <property type="entry name" value="GPCR_2_secretin-like"/>
</dbReference>
<dbReference type="PRINTS" id="PR00249">
    <property type="entry name" value="GPCRSECRETIN"/>
</dbReference>
<feature type="transmembrane region" description="Helical" evidence="12">
    <location>
        <begin position="310"/>
        <end position="330"/>
    </location>
</feature>
<keyword evidence="8 15" id="KW-0675">Receptor</keyword>
<organism evidence="15">
    <name type="scientific">Euperipatoides rowelli</name>
    <name type="common">Velvet worm</name>
    <dbReference type="NCBI Taxonomy" id="49087"/>
    <lineage>
        <taxon>Eukaryota</taxon>
        <taxon>Metazoa</taxon>
        <taxon>Ecdysozoa</taxon>
        <taxon>Onychophora</taxon>
        <taxon>Udeonychophora</taxon>
        <taxon>Euonychophora</taxon>
        <taxon>Peripatopsidae</taxon>
        <taxon>Euperipatoides</taxon>
    </lineage>
</organism>
<dbReference type="GO" id="GO:0008528">
    <property type="term" value="F:G protein-coupled peptide receptor activity"/>
    <property type="evidence" value="ECO:0007669"/>
    <property type="project" value="TreeGrafter"/>
</dbReference>
<protein>
    <submittedName>
        <fullName evidence="15">Pigment-dispersing factor receptor</fullName>
    </submittedName>
</protein>
<comment type="similarity">
    <text evidence="2">Belongs to the G-protein coupled receptor 2 family.</text>
</comment>
<feature type="domain" description="G-protein coupled receptors family 2 profile 1" evidence="13">
    <location>
        <begin position="74"/>
        <end position="159"/>
    </location>
</feature>
<dbReference type="Pfam" id="PF00002">
    <property type="entry name" value="7tm_2"/>
    <property type="match status" value="1"/>
</dbReference>
<dbReference type="AlphaFoldDB" id="A0A6M9E8M4"/>
<feature type="transmembrane region" description="Helical" evidence="12">
    <location>
        <begin position="350"/>
        <end position="373"/>
    </location>
</feature>
<dbReference type="PROSITE" id="PS00650">
    <property type="entry name" value="G_PROTEIN_RECEP_F2_2"/>
    <property type="match status" value="1"/>
</dbReference>
<dbReference type="EMBL" id="MT080366">
    <property type="protein sequence ID" value="QKL20129.1"/>
    <property type="molecule type" value="mRNA"/>
</dbReference>
<feature type="transmembrane region" description="Helical" evidence="12">
    <location>
        <begin position="190"/>
        <end position="210"/>
    </location>
</feature>
<dbReference type="InterPro" id="IPR017983">
    <property type="entry name" value="GPCR_2_secretin-like_CS"/>
</dbReference>
<dbReference type="SUPFAM" id="SSF81321">
    <property type="entry name" value="Family A G protein-coupled receptor-like"/>
    <property type="match status" value="1"/>
</dbReference>
<gene>
    <name evidence="15" type="primary">pdfr</name>
</gene>
<dbReference type="Gene3D" id="1.20.1070.10">
    <property type="entry name" value="Rhodopsin 7-helix transmembrane proteins"/>
    <property type="match status" value="1"/>
</dbReference>